<evidence type="ECO:0000256" key="11">
    <source>
        <dbReference type="ARBA" id="ARBA00023052"/>
    </source>
</evidence>
<dbReference type="EMBL" id="CAHR02000121">
    <property type="protein sequence ID" value="CCG83091.1"/>
    <property type="molecule type" value="Genomic_DNA"/>
</dbReference>
<evidence type="ECO:0000313" key="20">
    <source>
        <dbReference type="EMBL" id="CCG83091.1"/>
    </source>
</evidence>
<feature type="transmembrane region" description="Helical" evidence="18">
    <location>
        <begin position="55"/>
        <end position="80"/>
    </location>
</feature>
<dbReference type="Pfam" id="PF00676">
    <property type="entry name" value="E1_dh"/>
    <property type="match status" value="1"/>
</dbReference>
<dbReference type="GO" id="GO:0030976">
    <property type="term" value="F:thiamine pyrophosphate binding"/>
    <property type="evidence" value="ECO:0007669"/>
    <property type="project" value="InterPro"/>
</dbReference>
<dbReference type="FunFam" id="1.10.287.1150:FF:000002">
    <property type="entry name" value="2-oxoglutarate dehydrogenase E1 component"/>
    <property type="match status" value="1"/>
</dbReference>
<dbReference type="FunFam" id="3.40.50.12470:FF:000003">
    <property type="entry name" value="2-oxoglutarate dehydrogenase E1 component"/>
    <property type="match status" value="1"/>
</dbReference>
<evidence type="ECO:0000256" key="9">
    <source>
        <dbReference type="ARBA" id="ARBA00022946"/>
    </source>
</evidence>
<reference evidence="20 21" key="1">
    <citation type="journal article" date="2013" name="MBio">
        <title>Genome sequencing of the plant pathogen Taphrina deformans, the causal agent of peach leaf curl.</title>
        <authorList>
            <person name="Cisse O.H."/>
            <person name="Almeida J.M.G.C.F."/>
            <person name="Fonseca A."/>
            <person name="Kumar A.A."/>
            <person name="Salojaervi J."/>
            <person name="Overmyer K."/>
            <person name="Hauser P.M."/>
            <person name="Pagni M."/>
        </authorList>
    </citation>
    <scope>NUCLEOTIDE SEQUENCE [LARGE SCALE GENOMIC DNA]</scope>
    <source>
        <strain evidence="21">PYCC 5710 / ATCC 11124 / CBS 356.35 / IMI 108563 / JCM 9778 / NBRC 8474</strain>
    </source>
</reference>
<comment type="cofactor">
    <cofactor evidence="1">
        <name>Mg(2+)</name>
        <dbReference type="ChEBI" id="CHEBI:18420"/>
    </cofactor>
</comment>
<feature type="transmembrane region" description="Helical" evidence="18">
    <location>
        <begin position="223"/>
        <end position="241"/>
    </location>
</feature>
<accession>R4XF50</accession>
<evidence type="ECO:0000256" key="1">
    <source>
        <dbReference type="ARBA" id="ARBA00001946"/>
    </source>
</evidence>
<dbReference type="InterPro" id="IPR001017">
    <property type="entry name" value="DH_E1"/>
</dbReference>
<keyword evidence="9" id="KW-0809">Transit peptide</keyword>
<dbReference type="Gene3D" id="1.10.287.1150">
    <property type="entry name" value="TPP helical domain"/>
    <property type="match status" value="1"/>
</dbReference>
<comment type="cofactor">
    <cofactor evidence="2">
        <name>thiamine diphosphate</name>
        <dbReference type="ChEBI" id="CHEBI:58937"/>
    </cofactor>
</comment>
<keyword evidence="18" id="KW-0812">Transmembrane</keyword>
<keyword evidence="7" id="KW-0479">Metal-binding</keyword>
<dbReference type="Proteomes" id="UP000013776">
    <property type="component" value="Unassembled WGS sequence"/>
</dbReference>
<keyword evidence="10" id="KW-0560">Oxidoreductase</keyword>
<dbReference type="Pfam" id="PF07950">
    <property type="entry name" value="MCP1_TM"/>
    <property type="match status" value="1"/>
</dbReference>
<dbReference type="Pfam" id="PF16870">
    <property type="entry name" value="OxoGdeHyase_C"/>
    <property type="match status" value="1"/>
</dbReference>
<dbReference type="eggNOG" id="KOG0450">
    <property type="taxonomic scope" value="Eukaryota"/>
</dbReference>
<evidence type="ECO:0000256" key="2">
    <source>
        <dbReference type="ARBA" id="ARBA00001964"/>
    </source>
</evidence>
<feature type="transmembrane region" description="Helical" evidence="18">
    <location>
        <begin position="100"/>
        <end position="122"/>
    </location>
</feature>
<evidence type="ECO:0000256" key="5">
    <source>
        <dbReference type="ARBA" id="ARBA00012280"/>
    </source>
</evidence>
<evidence type="ECO:0000256" key="17">
    <source>
        <dbReference type="SAM" id="MobiDB-lite"/>
    </source>
</evidence>
<evidence type="ECO:0000256" key="10">
    <source>
        <dbReference type="ARBA" id="ARBA00023002"/>
    </source>
</evidence>
<organism evidence="20 21">
    <name type="scientific">Taphrina deformans (strain PYCC 5710 / ATCC 11124 / CBS 356.35 / IMI 108563 / JCM 9778 / NBRC 8474)</name>
    <name type="common">Peach leaf curl fungus</name>
    <name type="synonym">Lalaria deformans</name>
    <dbReference type="NCBI Taxonomy" id="1097556"/>
    <lineage>
        <taxon>Eukaryota</taxon>
        <taxon>Fungi</taxon>
        <taxon>Dikarya</taxon>
        <taxon>Ascomycota</taxon>
        <taxon>Taphrinomycotina</taxon>
        <taxon>Taphrinomycetes</taxon>
        <taxon>Taphrinales</taxon>
        <taxon>Taphrinaceae</taxon>
        <taxon>Taphrina</taxon>
    </lineage>
</organism>
<evidence type="ECO:0000256" key="6">
    <source>
        <dbReference type="ARBA" id="ARBA00022532"/>
    </source>
</evidence>
<dbReference type="GO" id="GO:0006099">
    <property type="term" value="P:tricarboxylic acid cycle"/>
    <property type="evidence" value="ECO:0007669"/>
    <property type="project" value="UniProtKB-KW"/>
</dbReference>
<dbReference type="GO" id="GO:0045252">
    <property type="term" value="C:oxoglutarate dehydrogenase complex"/>
    <property type="evidence" value="ECO:0007669"/>
    <property type="project" value="TreeGrafter"/>
</dbReference>
<dbReference type="FunFam" id="3.40.50.970:FF:000002">
    <property type="entry name" value="2-oxoglutarate dehydrogenase, E1 component"/>
    <property type="match status" value="1"/>
</dbReference>
<dbReference type="GO" id="GO:0004591">
    <property type="term" value="F:oxoglutarate dehydrogenase (succinyl-transferring) activity"/>
    <property type="evidence" value="ECO:0007669"/>
    <property type="project" value="UniProtKB-EC"/>
</dbReference>
<feature type="region of interest" description="Disordered" evidence="17">
    <location>
        <begin position="1"/>
        <end position="32"/>
    </location>
</feature>
<dbReference type="InterPro" id="IPR005475">
    <property type="entry name" value="Transketolase-like_Pyr-bd"/>
</dbReference>
<dbReference type="PANTHER" id="PTHR23152:SF4">
    <property type="entry name" value="2-OXOADIPATE DEHYDROGENASE COMPLEX COMPONENT E1"/>
    <property type="match status" value="1"/>
</dbReference>
<keyword evidence="8" id="KW-0460">Magnesium</keyword>
<evidence type="ECO:0000256" key="15">
    <source>
        <dbReference type="ARBA" id="ARBA00042984"/>
    </source>
</evidence>
<evidence type="ECO:0000256" key="8">
    <source>
        <dbReference type="ARBA" id="ARBA00022842"/>
    </source>
</evidence>
<dbReference type="InterPro" id="IPR031717">
    <property type="entry name" value="ODO-1/KGD_C"/>
</dbReference>
<dbReference type="Pfam" id="PF16078">
    <property type="entry name" value="2-oxogl_dehyd_N"/>
    <property type="match status" value="1"/>
</dbReference>
<comment type="function">
    <text evidence="13">The 2-oxoglutarate dehydrogenase complex catalyzes the overall conversion of 2-oxoglutarate to succinyl-CoA and CO(2). It contains multiple copies of three enzymatic components: 2-oxoglutarate dehydrogenase (E1), dihydrolipoamide succinyltransferase (E2) and lipoamide dehydrogenase (E3).</text>
</comment>
<dbReference type="NCBIfam" id="NF008907">
    <property type="entry name" value="PRK12270.1"/>
    <property type="match status" value="1"/>
</dbReference>
<comment type="catalytic activity">
    <reaction evidence="16">
        <text>N(6)-[(R)-lipoyl]-L-lysyl-[protein] + 2-oxoglutarate + H(+) = N(6)-[(R)-S(8)-succinyldihydrolipoyl]-L-lysyl-[protein] + CO2</text>
        <dbReference type="Rhea" id="RHEA:12188"/>
        <dbReference type="Rhea" id="RHEA-COMP:10474"/>
        <dbReference type="Rhea" id="RHEA-COMP:20092"/>
        <dbReference type="ChEBI" id="CHEBI:15378"/>
        <dbReference type="ChEBI" id="CHEBI:16526"/>
        <dbReference type="ChEBI" id="CHEBI:16810"/>
        <dbReference type="ChEBI" id="CHEBI:83099"/>
        <dbReference type="ChEBI" id="CHEBI:83120"/>
        <dbReference type="EC" id="1.2.4.2"/>
    </reaction>
</comment>
<evidence type="ECO:0000256" key="16">
    <source>
        <dbReference type="ARBA" id="ARBA00051911"/>
    </source>
</evidence>
<evidence type="ECO:0000256" key="13">
    <source>
        <dbReference type="ARBA" id="ARBA00037426"/>
    </source>
</evidence>
<dbReference type="VEuPathDB" id="FungiDB:TAPDE_003220"/>
<keyword evidence="18" id="KW-1133">Transmembrane helix</keyword>
<dbReference type="STRING" id="1097556.R4XF50"/>
<evidence type="ECO:0000259" key="19">
    <source>
        <dbReference type="SMART" id="SM00861"/>
    </source>
</evidence>
<protein>
    <recommendedName>
        <fullName evidence="14">2-oxoglutarate dehydrogenase, mitochondrial</fullName>
        <ecNumber evidence="5">1.2.4.2</ecNumber>
    </recommendedName>
    <alternativeName>
        <fullName evidence="15">2-oxoglutarate dehydrogenase complex component E1</fullName>
    </alternativeName>
</protein>
<dbReference type="Gene3D" id="3.40.50.11610">
    <property type="entry name" value="Multifunctional 2-oxoglutarate metabolism enzyme, C-terminal domain"/>
    <property type="match status" value="1"/>
</dbReference>
<keyword evidence="12" id="KW-0496">Mitochondrion</keyword>
<dbReference type="NCBIfam" id="TIGR00239">
    <property type="entry name" value="2oxo_dh_E1"/>
    <property type="match status" value="1"/>
</dbReference>
<comment type="caution">
    <text evidence="20">The sequence shown here is derived from an EMBL/GenBank/DDBJ whole genome shotgun (WGS) entry which is preliminary data.</text>
</comment>
<feature type="transmembrane region" description="Helical" evidence="18">
    <location>
        <begin position="143"/>
        <end position="162"/>
    </location>
</feature>
<comment type="similarity">
    <text evidence="4">Belongs to the alpha-ketoglutarate dehydrogenase family.</text>
</comment>
<name>R4XF50_TAPDE</name>
<gene>
    <name evidence="20" type="ORF">TAPDE_003220</name>
</gene>
<dbReference type="NCBIfam" id="NF006914">
    <property type="entry name" value="PRK09404.1"/>
    <property type="match status" value="1"/>
</dbReference>
<dbReference type="OrthoDB" id="413077at2759"/>
<feature type="transmembrane region" description="Helical" evidence="18">
    <location>
        <begin position="189"/>
        <end position="211"/>
    </location>
</feature>
<dbReference type="InterPro" id="IPR029061">
    <property type="entry name" value="THDP-binding"/>
</dbReference>
<dbReference type="FunFam" id="3.40.50.11610:FF:000009">
    <property type="entry name" value="2-oxoglutarate dehydrogenase E1 component"/>
    <property type="match status" value="1"/>
</dbReference>
<comment type="subcellular location">
    <subcellularLocation>
        <location evidence="3">Mitochondrion matrix</location>
    </subcellularLocation>
</comment>
<dbReference type="PANTHER" id="PTHR23152">
    <property type="entry name" value="2-OXOGLUTARATE DEHYDROGENASE"/>
    <property type="match status" value="1"/>
</dbReference>
<dbReference type="Pfam" id="PF02779">
    <property type="entry name" value="Transket_pyr"/>
    <property type="match status" value="1"/>
</dbReference>
<keyword evidence="6" id="KW-0816">Tricarboxylic acid cycle</keyword>
<dbReference type="AlphaFoldDB" id="R4XF50"/>
<dbReference type="SUPFAM" id="SSF52518">
    <property type="entry name" value="Thiamin diphosphate-binding fold (THDP-binding)"/>
    <property type="match status" value="2"/>
</dbReference>
<dbReference type="EC" id="1.2.4.2" evidence="5"/>
<sequence length="1262" mass="141788">MSMDDSSSIHELPPTPIRSEPMEDLSDRQPKSYSSEVRTDFLARMLSGLRTTHRYSAYAFSAFSVIHFLNTGVAPLLSSIKDLTFADENLTAARALYQNSYASEAVFVFGALGLHVASGFALRLIRTCREYVWYKHDAHIPRFSWNSTSGYLIIPFVAGHILTNRYIPWKLDIDVTSSLVGHIVTKNPLVGWMVYSSFVTLSSLHIANGLGQWLGWSKKVKTRVNWIVATTWLLGLAKVIAHGTVEGYKGLQYDAVQDGIANTINARGMLTSPLKSFVPRRSLASVVQAKAPSANDSFLQSNSANYIDEMYAAWQNAPESVHISWQIYFKNMDNGVAPSQAFQAPPTIVPTAAGGIPSIVPGAGLSQGNDVSNHLKVQLLVRAYQVRGHLKANIDPLGILDTSKTAVTELTLDHYGFVESDLDKEYSLGPGILPRFAKEGKEKMTLRDIIQNCERIYCGSYGSEYIHIPDRHQCDWLRERLEVPEPYKYGTEEKRRIMDRLVWSDSFERFLASKHPNDKRFGLEGCEALIPGMKELIDDSVERGIQSIVIGMPHRGRLNVLANVVRKPTEAIFSEFSGSQEPSDEGSGDVKYHLGMNYERPTPSGKLVNLSLVANPSHLEAEDPVVLGKTRAIQHFSNDEKDHNKAMGLLLHGDAAFAGQGVVYETIGMHALPGYSTGGTIHLVVNNQIGFTTDPRFARSTPYCSDIAKSIDAPIFHVNGDDVEAVTFICKLASEWRATFKKDVVVDIVCYRKHGHNETDQPSFTQPLMYKKIAEHKPTLDLYIEQLTKEKTFTAADIEEHKKWVWDILEENFQKSKDYEPSSKDWLTAAWNGFASPKDLATKVLPHLPTSIEEPLLKHLGKVISTFPKDFTVHKNLKRIIENRGKTVDAGEGIDWATGEALAFGSLLTEGHHIRVSGQDVERGTFSQRHAVLHDQENEKTYVNLNAVDPKQASFVIVNSHLSEFGVLGYEYGYSLSSPNALVMWEGQFGDFANNAQCIVDQFIASGENKWLQRSGLVMSLPHGYDGQGPEHSSARIERYLQLNNDDPRIYPSPDKLDRQHQDCNMQVVYPTTPANLFHVLRRQIHREFRKPLILFFSKALLRHPLAKSPAADFLGDSHFQRVISETDKIKAPEECKRLVMCSGQVYAALYKARQDNKIDDIAIIRVEQFMPFPWERLHEEFDKYKNVKEIVWCQEEPLNGGAWTYLHPRFETLLAKTAHKDKRVRFAGRAPTGSVATGNKKQHMNEQQALVEEALDLRPLI</sequence>
<evidence type="ECO:0000256" key="7">
    <source>
        <dbReference type="ARBA" id="ARBA00022723"/>
    </source>
</evidence>
<feature type="domain" description="Transketolase-like pyrimidine-binding" evidence="19">
    <location>
        <begin position="894"/>
        <end position="1104"/>
    </location>
</feature>
<dbReference type="Gene3D" id="3.40.50.12470">
    <property type="match status" value="1"/>
</dbReference>
<keyword evidence="18" id="KW-0472">Membrane</keyword>
<dbReference type="CDD" id="cd02016">
    <property type="entry name" value="TPP_E1_OGDC_like"/>
    <property type="match status" value="1"/>
</dbReference>
<dbReference type="SUPFAM" id="SSF81343">
    <property type="entry name" value="Fumarate reductase respiratory complex transmembrane subunits"/>
    <property type="match status" value="1"/>
</dbReference>
<dbReference type="InterPro" id="IPR011603">
    <property type="entry name" value="2oxoglutarate_DH_E1"/>
</dbReference>
<evidence type="ECO:0000313" key="21">
    <source>
        <dbReference type="Proteomes" id="UP000013776"/>
    </source>
</evidence>
<dbReference type="Gene3D" id="3.40.50.970">
    <property type="match status" value="1"/>
</dbReference>
<proteinExistence type="inferred from homology"/>
<dbReference type="GO" id="GO:0016020">
    <property type="term" value="C:membrane"/>
    <property type="evidence" value="ECO:0007669"/>
    <property type="project" value="InterPro"/>
</dbReference>
<evidence type="ECO:0000256" key="18">
    <source>
        <dbReference type="SAM" id="Phobius"/>
    </source>
</evidence>
<evidence type="ECO:0000256" key="12">
    <source>
        <dbReference type="ARBA" id="ARBA00023128"/>
    </source>
</evidence>
<keyword evidence="11" id="KW-0786">Thiamine pyrophosphate</keyword>
<dbReference type="InterPro" id="IPR034804">
    <property type="entry name" value="SQR/QFR_C/D"/>
</dbReference>
<dbReference type="InterPro" id="IPR032106">
    <property type="entry name" value="2-oxogl_dehyd_N"/>
</dbReference>
<dbReference type="SMART" id="SM00861">
    <property type="entry name" value="Transket_pyr"/>
    <property type="match status" value="1"/>
</dbReference>
<evidence type="ECO:0000256" key="4">
    <source>
        <dbReference type="ARBA" id="ARBA00006936"/>
    </source>
</evidence>
<evidence type="ECO:0000256" key="14">
    <source>
        <dbReference type="ARBA" id="ARBA00040267"/>
    </source>
</evidence>
<evidence type="ECO:0000256" key="3">
    <source>
        <dbReference type="ARBA" id="ARBA00004305"/>
    </source>
</evidence>
<dbReference type="GO" id="GO:0005759">
    <property type="term" value="C:mitochondrial matrix"/>
    <property type="evidence" value="ECO:0007669"/>
    <property type="project" value="UniProtKB-SubCell"/>
</dbReference>
<dbReference type="GO" id="GO:0046872">
    <property type="term" value="F:metal ion binding"/>
    <property type="evidence" value="ECO:0007669"/>
    <property type="project" value="UniProtKB-KW"/>
</dbReference>
<dbReference type="InterPro" id="IPR012472">
    <property type="entry name" value="MCP1_TM"/>
</dbReference>
<dbReference type="InterPro" id="IPR042179">
    <property type="entry name" value="KGD_C_sf"/>
</dbReference>
<keyword evidence="21" id="KW-1185">Reference proteome</keyword>